<proteinExistence type="predicted"/>
<comment type="caution">
    <text evidence="3">The sequence shown here is derived from an EMBL/GenBank/DDBJ whole genome shotgun (WGS) entry which is preliminary data.</text>
</comment>
<evidence type="ECO:0000256" key="2">
    <source>
        <dbReference type="SAM" id="SignalP"/>
    </source>
</evidence>
<feature type="chain" id="PRO_5047020066" description="Lipoprotein" evidence="2">
    <location>
        <begin position="23"/>
        <end position="213"/>
    </location>
</feature>
<evidence type="ECO:0008006" key="5">
    <source>
        <dbReference type="Google" id="ProtNLM"/>
    </source>
</evidence>
<sequence>MTRSTLPIAVALSTAAALLLSACGGGSPSKPSGKIAGAQSNSPTAASPSSAAPKGAPEIKLPSDVKVEIEDPSGDPATAEPSADLQYAIRALREGYAQGNGQVPSMLYAYGPDAGIYWSQLIKKFRDQDKTITGTYRYYSMKVKLTSGSTAAGSYCEDQRQAFAKDIKTGKVYKTTPSNDDFFLNTVKLTKDQGVWKVAEASWKKGDSSCVRG</sequence>
<dbReference type="Proteomes" id="UP001220022">
    <property type="component" value="Unassembled WGS sequence"/>
</dbReference>
<keyword evidence="2" id="KW-0732">Signal</keyword>
<dbReference type="RefSeq" id="WP_275817403.1">
    <property type="nucleotide sequence ID" value="NZ_BAAANM010000007.1"/>
</dbReference>
<name>A0ABT5Z3L2_9ACTN</name>
<dbReference type="PROSITE" id="PS51257">
    <property type="entry name" value="PROKAR_LIPOPROTEIN"/>
    <property type="match status" value="1"/>
</dbReference>
<protein>
    <recommendedName>
        <fullName evidence="5">Lipoprotein</fullName>
    </recommendedName>
</protein>
<feature type="compositionally biased region" description="Low complexity" evidence="1">
    <location>
        <begin position="25"/>
        <end position="56"/>
    </location>
</feature>
<dbReference type="EMBL" id="JARHTQ010000015">
    <property type="protein sequence ID" value="MDF2258411.1"/>
    <property type="molecule type" value="Genomic_DNA"/>
</dbReference>
<feature type="signal peptide" evidence="2">
    <location>
        <begin position="1"/>
        <end position="22"/>
    </location>
</feature>
<gene>
    <name evidence="3" type="ORF">P2L57_22615</name>
</gene>
<reference evidence="3 4" key="1">
    <citation type="submission" date="2023-03" db="EMBL/GenBank/DDBJ databases">
        <title>Draft genome sequence of type strain Streptomyces ferralitis JCM 14344.</title>
        <authorList>
            <person name="Klaysubun C."/>
            <person name="Duangmal K."/>
        </authorList>
    </citation>
    <scope>NUCLEOTIDE SEQUENCE [LARGE SCALE GENOMIC DNA]</scope>
    <source>
        <strain evidence="3 4">JCM 14344</strain>
    </source>
</reference>
<evidence type="ECO:0000313" key="3">
    <source>
        <dbReference type="EMBL" id="MDF2258411.1"/>
    </source>
</evidence>
<evidence type="ECO:0000313" key="4">
    <source>
        <dbReference type="Proteomes" id="UP001220022"/>
    </source>
</evidence>
<feature type="region of interest" description="Disordered" evidence="1">
    <location>
        <begin position="25"/>
        <end position="82"/>
    </location>
</feature>
<evidence type="ECO:0000256" key="1">
    <source>
        <dbReference type="SAM" id="MobiDB-lite"/>
    </source>
</evidence>
<keyword evidence="4" id="KW-1185">Reference proteome</keyword>
<accession>A0ABT5Z3L2</accession>
<organism evidence="3 4">
    <name type="scientific">Streptantibioticus ferralitis</name>
    <dbReference type="NCBI Taxonomy" id="236510"/>
    <lineage>
        <taxon>Bacteria</taxon>
        <taxon>Bacillati</taxon>
        <taxon>Actinomycetota</taxon>
        <taxon>Actinomycetes</taxon>
        <taxon>Kitasatosporales</taxon>
        <taxon>Streptomycetaceae</taxon>
        <taxon>Streptantibioticus</taxon>
    </lineage>
</organism>